<accession>A0ABW5XFC9</accession>
<dbReference type="RefSeq" id="WP_377466975.1">
    <property type="nucleotide sequence ID" value="NZ_JBHUOP010000004.1"/>
</dbReference>
<organism evidence="2 3">
    <name type="scientific">Populibacterium corticicola</name>
    <dbReference type="NCBI Taxonomy" id="1812826"/>
    <lineage>
        <taxon>Bacteria</taxon>
        <taxon>Bacillati</taxon>
        <taxon>Actinomycetota</taxon>
        <taxon>Actinomycetes</taxon>
        <taxon>Micrococcales</taxon>
        <taxon>Jonesiaceae</taxon>
        <taxon>Populibacterium</taxon>
    </lineage>
</organism>
<comment type="caution">
    <text evidence="2">The sequence shown here is derived from an EMBL/GenBank/DDBJ whole genome shotgun (WGS) entry which is preliminary data.</text>
</comment>
<dbReference type="EMBL" id="JBHUOP010000004">
    <property type="protein sequence ID" value="MFD2841051.1"/>
    <property type="molecule type" value="Genomic_DNA"/>
</dbReference>
<feature type="compositionally biased region" description="Basic and acidic residues" evidence="1">
    <location>
        <begin position="1"/>
        <end position="15"/>
    </location>
</feature>
<evidence type="ECO:0000256" key="1">
    <source>
        <dbReference type="SAM" id="MobiDB-lite"/>
    </source>
</evidence>
<proteinExistence type="predicted"/>
<feature type="region of interest" description="Disordered" evidence="1">
    <location>
        <begin position="1"/>
        <end position="20"/>
    </location>
</feature>
<keyword evidence="3" id="KW-1185">Reference proteome</keyword>
<evidence type="ECO:0008006" key="4">
    <source>
        <dbReference type="Google" id="ProtNLM"/>
    </source>
</evidence>
<dbReference type="Proteomes" id="UP001597391">
    <property type="component" value="Unassembled WGS sequence"/>
</dbReference>
<name>A0ABW5XFC9_9MICO</name>
<gene>
    <name evidence="2" type="ORF">ACFSYH_10805</name>
</gene>
<evidence type="ECO:0000313" key="2">
    <source>
        <dbReference type="EMBL" id="MFD2841051.1"/>
    </source>
</evidence>
<evidence type="ECO:0000313" key="3">
    <source>
        <dbReference type="Proteomes" id="UP001597391"/>
    </source>
</evidence>
<reference evidence="3" key="1">
    <citation type="journal article" date="2019" name="Int. J. Syst. Evol. Microbiol.">
        <title>The Global Catalogue of Microorganisms (GCM) 10K type strain sequencing project: providing services to taxonomists for standard genome sequencing and annotation.</title>
        <authorList>
            <consortium name="The Broad Institute Genomics Platform"/>
            <consortium name="The Broad Institute Genome Sequencing Center for Infectious Disease"/>
            <person name="Wu L."/>
            <person name="Ma J."/>
        </authorList>
    </citation>
    <scope>NUCLEOTIDE SEQUENCE [LARGE SCALE GENOMIC DNA]</scope>
    <source>
        <strain evidence="3">KCTC 33576</strain>
    </source>
</reference>
<protein>
    <recommendedName>
        <fullName evidence="4">CopG family transcriptional regulator</fullName>
    </recommendedName>
</protein>
<sequence>MADEKHKEPTHETHLGVDAWVETGETDAETEGFLSAARILAGEEPEDAPGE</sequence>